<evidence type="ECO:0000313" key="2">
    <source>
        <dbReference type="EMBL" id="QIR13546.1"/>
    </source>
</evidence>
<dbReference type="Gene3D" id="3.20.20.450">
    <property type="entry name" value="EAL domain"/>
    <property type="match status" value="1"/>
</dbReference>
<sequence>MVHNHSLTKDTLLKLKGLGIRLAIDDFGTGYSSLAYLKYFNVDFLKVDRSFVKDIPDDLADVQITAAIISMANNLNLKVVAEGVETAEQLTFLQDNHCHTYQGYFKSPAISSDDFVTLFMAQTE</sequence>
<gene>
    <name evidence="2" type="ORF">HBH39_02675</name>
</gene>
<feature type="domain" description="EAL" evidence="1">
    <location>
        <begin position="1"/>
        <end position="123"/>
    </location>
</feature>
<dbReference type="InterPro" id="IPR035919">
    <property type="entry name" value="EAL_sf"/>
</dbReference>
<dbReference type="SUPFAM" id="SSF141868">
    <property type="entry name" value="EAL domain-like"/>
    <property type="match status" value="1"/>
</dbReference>
<dbReference type="PANTHER" id="PTHR33121:SF70">
    <property type="entry name" value="SIGNALING PROTEIN YKOW"/>
    <property type="match status" value="1"/>
</dbReference>
<dbReference type="SMART" id="SM00052">
    <property type="entry name" value="EAL"/>
    <property type="match status" value="1"/>
</dbReference>
<dbReference type="GO" id="GO:0071111">
    <property type="term" value="F:cyclic-guanylate-specific phosphodiesterase activity"/>
    <property type="evidence" value="ECO:0007669"/>
    <property type="project" value="InterPro"/>
</dbReference>
<accession>A0A6G9QGE6</accession>
<dbReference type="KEGG" id="saes:HBH39_02675"/>
<evidence type="ECO:0000313" key="3">
    <source>
        <dbReference type="Proteomes" id="UP000502608"/>
    </source>
</evidence>
<dbReference type="CDD" id="cd01948">
    <property type="entry name" value="EAL"/>
    <property type="match status" value="1"/>
</dbReference>
<name>A0A6G9QGE6_9GAMM</name>
<dbReference type="Pfam" id="PF00563">
    <property type="entry name" value="EAL"/>
    <property type="match status" value="1"/>
</dbReference>
<reference evidence="2 3" key="1">
    <citation type="submission" date="2020-03" db="EMBL/GenBank/DDBJ databases">
        <title>Complete genome sequence of Shewanella sp.</title>
        <authorList>
            <person name="Kim Y.-S."/>
            <person name="Kim S.-J."/>
            <person name="Jung H.-K."/>
            <person name="Kim K.-H."/>
        </authorList>
    </citation>
    <scope>NUCLEOTIDE SEQUENCE [LARGE SCALE GENOMIC DNA]</scope>
    <source>
        <strain evidence="2 3">PN3F2</strain>
    </source>
</reference>
<dbReference type="InterPro" id="IPR050706">
    <property type="entry name" value="Cyclic-di-GMP_PDE-like"/>
</dbReference>
<dbReference type="InterPro" id="IPR001633">
    <property type="entry name" value="EAL_dom"/>
</dbReference>
<proteinExistence type="predicted"/>
<protein>
    <submittedName>
        <fullName evidence="2">EAL domain-containing protein</fullName>
    </submittedName>
</protein>
<dbReference type="PROSITE" id="PS50883">
    <property type="entry name" value="EAL"/>
    <property type="match status" value="1"/>
</dbReference>
<dbReference type="PANTHER" id="PTHR33121">
    <property type="entry name" value="CYCLIC DI-GMP PHOSPHODIESTERASE PDEF"/>
    <property type="match status" value="1"/>
</dbReference>
<keyword evidence="3" id="KW-1185">Reference proteome</keyword>
<dbReference type="Proteomes" id="UP000502608">
    <property type="component" value="Chromosome"/>
</dbReference>
<dbReference type="EMBL" id="CP050313">
    <property type="protein sequence ID" value="QIR13546.1"/>
    <property type="molecule type" value="Genomic_DNA"/>
</dbReference>
<evidence type="ECO:0000259" key="1">
    <source>
        <dbReference type="PROSITE" id="PS50883"/>
    </source>
</evidence>
<dbReference type="AlphaFoldDB" id="A0A6G9QGE6"/>
<dbReference type="RefSeq" id="WP_167675378.1">
    <property type="nucleotide sequence ID" value="NZ_CP050313.1"/>
</dbReference>
<organism evidence="2 3">
    <name type="scientific">Shewanella aestuarii</name>
    <dbReference type="NCBI Taxonomy" id="1028752"/>
    <lineage>
        <taxon>Bacteria</taxon>
        <taxon>Pseudomonadati</taxon>
        <taxon>Pseudomonadota</taxon>
        <taxon>Gammaproteobacteria</taxon>
        <taxon>Alteromonadales</taxon>
        <taxon>Shewanellaceae</taxon>
        <taxon>Shewanella</taxon>
    </lineage>
</organism>